<proteinExistence type="predicted"/>
<dbReference type="Proteomes" id="UP000634136">
    <property type="component" value="Unassembled WGS sequence"/>
</dbReference>
<organism evidence="1 2">
    <name type="scientific">Senna tora</name>
    <dbReference type="NCBI Taxonomy" id="362788"/>
    <lineage>
        <taxon>Eukaryota</taxon>
        <taxon>Viridiplantae</taxon>
        <taxon>Streptophyta</taxon>
        <taxon>Embryophyta</taxon>
        <taxon>Tracheophyta</taxon>
        <taxon>Spermatophyta</taxon>
        <taxon>Magnoliopsida</taxon>
        <taxon>eudicotyledons</taxon>
        <taxon>Gunneridae</taxon>
        <taxon>Pentapetalae</taxon>
        <taxon>rosids</taxon>
        <taxon>fabids</taxon>
        <taxon>Fabales</taxon>
        <taxon>Fabaceae</taxon>
        <taxon>Caesalpinioideae</taxon>
        <taxon>Cassia clade</taxon>
        <taxon>Senna</taxon>
    </lineage>
</organism>
<reference evidence="1" key="1">
    <citation type="submission" date="2020-09" db="EMBL/GenBank/DDBJ databases">
        <title>Genome-Enabled Discovery of Anthraquinone Biosynthesis in Senna tora.</title>
        <authorList>
            <person name="Kang S.-H."/>
            <person name="Pandey R.P."/>
            <person name="Lee C.-M."/>
            <person name="Sim J.-S."/>
            <person name="Jeong J.-T."/>
            <person name="Choi B.-S."/>
            <person name="Jung M."/>
            <person name="Ginzburg D."/>
            <person name="Zhao K."/>
            <person name="Won S.Y."/>
            <person name="Oh T.-J."/>
            <person name="Yu Y."/>
            <person name="Kim N.-H."/>
            <person name="Lee O.R."/>
            <person name="Lee T.-H."/>
            <person name="Bashyal P."/>
            <person name="Kim T.-S."/>
            <person name="Lee W.-H."/>
            <person name="Kawkins C."/>
            <person name="Kim C.-K."/>
            <person name="Kim J.S."/>
            <person name="Ahn B.O."/>
            <person name="Rhee S.Y."/>
            <person name="Sohng J.K."/>
        </authorList>
    </citation>
    <scope>NUCLEOTIDE SEQUENCE</scope>
    <source>
        <tissue evidence="1">Leaf</tissue>
    </source>
</reference>
<keyword evidence="2" id="KW-1185">Reference proteome</keyword>
<name>A0A834WPD6_9FABA</name>
<gene>
    <name evidence="1" type="ORF">G2W53_019647</name>
</gene>
<protein>
    <submittedName>
        <fullName evidence="1">Uncharacterized protein</fullName>
    </submittedName>
</protein>
<dbReference type="AlphaFoldDB" id="A0A834WPD6"/>
<evidence type="ECO:0000313" key="2">
    <source>
        <dbReference type="Proteomes" id="UP000634136"/>
    </source>
</evidence>
<evidence type="ECO:0000313" key="1">
    <source>
        <dbReference type="EMBL" id="KAF7828483.1"/>
    </source>
</evidence>
<dbReference type="EMBL" id="JAAIUW010000006">
    <property type="protein sequence ID" value="KAF7828483.1"/>
    <property type="molecule type" value="Genomic_DNA"/>
</dbReference>
<accession>A0A834WPD6</accession>
<comment type="caution">
    <text evidence="1">The sequence shown here is derived from an EMBL/GenBank/DDBJ whole genome shotgun (WGS) entry which is preliminary data.</text>
</comment>
<sequence>MVTFKEDNDGGEYSKTFPCYCIDNWTNLNTVRFIVQIKERDEARNGQ</sequence>